<name>A0A1M5CWH4_LOKAT</name>
<dbReference type="InterPro" id="IPR025711">
    <property type="entry name" value="PepSY"/>
</dbReference>
<feature type="region of interest" description="Disordered" evidence="1">
    <location>
        <begin position="102"/>
        <end position="127"/>
    </location>
</feature>
<feature type="signal peptide" evidence="2">
    <location>
        <begin position="1"/>
        <end position="24"/>
    </location>
</feature>
<evidence type="ECO:0000313" key="5">
    <source>
        <dbReference type="Proteomes" id="UP000183987"/>
    </source>
</evidence>
<evidence type="ECO:0000259" key="3">
    <source>
        <dbReference type="Pfam" id="PF03413"/>
    </source>
</evidence>
<sequence>MTLKALTALAAATLIVAGAGSAIAEQHATASDAAEAQTFLAAPGTIADAVATAEKETGGKTMSAAFEPDDTTQAAAWEVELALPDNTIETVMVDPATGAVTAKAAEAEDQDGLAGDDGEEDGEDEGN</sequence>
<feature type="domain" description="PepSY" evidence="3">
    <location>
        <begin position="45"/>
        <end position="102"/>
    </location>
</feature>
<dbReference type="Gene3D" id="3.10.450.40">
    <property type="match status" value="1"/>
</dbReference>
<feature type="compositionally biased region" description="Acidic residues" evidence="1">
    <location>
        <begin position="107"/>
        <end position="127"/>
    </location>
</feature>
<dbReference type="EMBL" id="FQUE01000008">
    <property type="protein sequence ID" value="SHF58802.1"/>
    <property type="molecule type" value="Genomic_DNA"/>
</dbReference>
<keyword evidence="5" id="KW-1185">Reference proteome</keyword>
<dbReference type="Proteomes" id="UP000183987">
    <property type="component" value="Unassembled WGS sequence"/>
</dbReference>
<proteinExistence type="predicted"/>
<feature type="chain" id="PRO_5009909384" evidence="2">
    <location>
        <begin position="25"/>
        <end position="127"/>
    </location>
</feature>
<evidence type="ECO:0000256" key="2">
    <source>
        <dbReference type="SAM" id="SignalP"/>
    </source>
</evidence>
<accession>A0A1M5CWH4</accession>
<reference evidence="5" key="1">
    <citation type="submission" date="2016-11" db="EMBL/GenBank/DDBJ databases">
        <authorList>
            <person name="Varghese N."/>
            <person name="Submissions S."/>
        </authorList>
    </citation>
    <scope>NUCLEOTIDE SEQUENCE [LARGE SCALE GENOMIC DNA]</scope>
    <source>
        <strain evidence="5">DSM 29326</strain>
    </source>
</reference>
<gene>
    <name evidence="4" type="ORF">SAMN05444339_108119</name>
</gene>
<organism evidence="4 5">
    <name type="scientific">Loktanella atrilutea</name>
    <dbReference type="NCBI Taxonomy" id="366533"/>
    <lineage>
        <taxon>Bacteria</taxon>
        <taxon>Pseudomonadati</taxon>
        <taxon>Pseudomonadota</taxon>
        <taxon>Alphaproteobacteria</taxon>
        <taxon>Rhodobacterales</taxon>
        <taxon>Roseobacteraceae</taxon>
        <taxon>Loktanella</taxon>
    </lineage>
</organism>
<dbReference type="STRING" id="366533.SAMN05444339_108119"/>
<evidence type="ECO:0000256" key="1">
    <source>
        <dbReference type="SAM" id="MobiDB-lite"/>
    </source>
</evidence>
<dbReference type="Pfam" id="PF03413">
    <property type="entry name" value="PepSY"/>
    <property type="match status" value="1"/>
</dbReference>
<dbReference type="RefSeq" id="WP_072858163.1">
    <property type="nucleotide sequence ID" value="NZ_FQUE01000008.1"/>
</dbReference>
<keyword evidence="2" id="KW-0732">Signal</keyword>
<evidence type="ECO:0000313" key="4">
    <source>
        <dbReference type="EMBL" id="SHF58802.1"/>
    </source>
</evidence>
<protein>
    <submittedName>
        <fullName evidence="4">Peptidase propeptide and YPEB domain-containing protein</fullName>
    </submittedName>
</protein>
<dbReference type="AlphaFoldDB" id="A0A1M5CWH4"/>